<dbReference type="EMBL" id="SDPU01000021">
    <property type="protein sequence ID" value="RYU12439.1"/>
    <property type="molecule type" value="Genomic_DNA"/>
</dbReference>
<dbReference type="Pfam" id="PF00990">
    <property type="entry name" value="GGDEF"/>
    <property type="match status" value="1"/>
</dbReference>
<dbReference type="PANTHER" id="PTHR45138:SF9">
    <property type="entry name" value="DIGUANYLATE CYCLASE DGCM-RELATED"/>
    <property type="match status" value="1"/>
</dbReference>
<dbReference type="SUPFAM" id="SSF48452">
    <property type="entry name" value="TPR-like"/>
    <property type="match status" value="1"/>
</dbReference>
<protein>
    <submittedName>
        <fullName evidence="2">GGDEF domain-containing protein</fullName>
    </submittedName>
</protein>
<dbReference type="PANTHER" id="PTHR45138">
    <property type="entry name" value="REGULATORY COMPONENTS OF SENSORY TRANSDUCTION SYSTEM"/>
    <property type="match status" value="1"/>
</dbReference>
<keyword evidence="3" id="KW-1185">Reference proteome</keyword>
<dbReference type="InterPro" id="IPR043128">
    <property type="entry name" value="Rev_trsase/Diguanyl_cyclase"/>
</dbReference>
<dbReference type="RefSeq" id="WP_129987271.1">
    <property type="nucleotide sequence ID" value="NZ_SDPU01000021.1"/>
</dbReference>
<dbReference type="CDD" id="cd01949">
    <property type="entry name" value="GGDEF"/>
    <property type="match status" value="1"/>
</dbReference>
<dbReference type="Gene3D" id="1.25.40.10">
    <property type="entry name" value="Tetratricopeptide repeat domain"/>
    <property type="match status" value="1"/>
</dbReference>
<dbReference type="InterPro" id="IPR000160">
    <property type="entry name" value="GGDEF_dom"/>
</dbReference>
<name>A0A4Q5J4B8_9ACTN</name>
<dbReference type="GO" id="GO:0043709">
    <property type="term" value="P:cell adhesion involved in single-species biofilm formation"/>
    <property type="evidence" value="ECO:0007669"/>
    <property type="project" value="TreeGrafter"/>
</dbReference>
<dbReference type="GO" id="GO:1902201">
    <property type="term" value="P:negative regulation of bacterial-type flagellum-dependent cell motility"/>
    <property type="evidence" value="ECO:0007669"/>
    <property type="project" value="TreeGrafter"/>
</dbReference>
<dbReference type="NCBIfam" id="TIGR00254">
    <property type="entry name" value="GGDEF"/>
    <property type="match status" value="1"/>
</dbReference>
<dbReference type="Gene3D" id="3.30.70.270">
    <property type="match status" value="1"/>
</dbReference>
<dbReference type="AlphaFoldDB" id="A0A4Q5J4B8"/>
<dbReference type="InterPro" id="IPR011990">
    <property type="entry name" value="TPR-like_helical_dom_sf"/>
</dbReference>
<dbReference type="PROSITE" id="PS50887">
    <property type="entry name" value="GGDEF"/>
    <property type="match status" value="1"/>
</dbReference>
<dbReference type="Proteomes" id="UP000291189">
    <property type="component" value="Unassembled WGS sequence"/>
</dbReference>
<dbReference type="OrthoDB" id="23692at2"/>
<dbReference type="InterPro" id="IPR029787">
    <property type="entry name" value="Nucleotide_cyclase"/>
</dbReference>
<comment type="caution">
    <text evidence="2">The sequence shown here is derived from an EMBL/GenBank/DDBJ whole genome shotgun (WGS) entry which is preliminary data.</text>
</comment>
<evidence type="ECO:0000313" key="2">
    <source>
        <dbReference type="EMBL" id="RYU12439.1"/>
    </source>
</evidence>
<dbReference type="GO" id="GO:0052621">
    <property type="term" value="F:diguanylate cyclase activity"/>
    <property type="evidence" value="ECO:0007669"/>
    <property type="project" value="TreeGrafter"/>
</dbReference>
<dbReference type="SMART" id="SM00267">
    <property type="entry name" value="GGDEF"/>
    <property type="match status" value="1"/>
</dbReference>
<evidence type="ECO:0000313" key="3">
    <source>
        <dbReference type="Proteomes" id="UP000291189"/>
    </source>
</evidence>
<organism evidence="2 3">
    <name type="scientific">Nocardioides iriomotensis</name>
    <dbReference type="NCBI Taxonomy" id="715784"/>
    <lineage>
        <taxon>Bacteria</taxon>
        <taxon>Bacillati</taxon>
        <taxon>Actinomycetota</taxon>
        <taxon>Actinomycetes</taxon>
        <taxon>Propionibacteriales</taxon>
        <taxon>Nocardioidaceae</taxon>
        <taxon>Nocardioides</taxon>
    </lineage>
</organism>
<evidence type="ECO:0000259" key="1">
    <source>
        <dbReference type="PROSITE" id="PS50887"/>
    </source>
</evidence>
<gene>
    <name evidence="2" type="ORF">ETU37_10600</name>
</gene>
<dbReference type="GO" id="GO:0005886">
    <property type="term" value="C:plasma membrane"/>
    <property type="evidence" value="ECO:0007669"/>
    <property type="project" value="TreeGrafter"/>
</dbReference>
<dbReference type="InterPro" id="IPR050469">
    <property type="entry name" value="Diguanylate_Cyclase"/>
</dbReference>
<reference evidence="2 3" key="1">
    <citation type="submission" date="2019-01" db="EMBL/GenBank/DDBJ databases">
        <title>Nocardioides guangzhouensis sp. nov., an actinobacterium isolated from soil.</title>
        <authorList>
            <person name="Fu Y."/>
            <person name="Cai Y."/>
            <person name="Lin Z."/>
            <person name="Chen P."/>
        </authorList>
    </citation>
    <scope>NUCLEOTIDE SEQUENCE [LARGE SCALE GENOMIC DNA]</scope>
    <source>
        <strain evidence="2 3">NBRC 105384</strain>
    </source>
</reference>
<proteinExistence type="predicted"/>
<dbReference type="SUPFAM" id="SSF55073">
    <property type="entry name" value="Nucleotide cyclase"/>
    <property type="match status" value="1"/>
</dbReference>
<accession>A0A4Q5J4B8</accession>
<sequence>MVSAAAARVMSLAQDQDVASALTLAHATLRDAATAPPRDLAALWYAVAVAHHVEADLDALAVAADRCLDLARQADDEGWASNALSMRGMAHLRSDRIEAALLDLARAEVALAACDDEALACWAHTGLGYAYLELRLYELARPHFEAACAIDASPIPLDEATAIDLLNLAELHQRWADELERAEPHERAGDEADAMRELAHEHAARGVAEAARVGATGLAEACRAIELVCRPRGSAAASLDELRAAYDSSHHNERQGGRAVVGSALARALWRVDRRDEALAVAREAAAESAAATDWHVGASVQWLLVEMEYQAGLPGAASGHDYARLLSRVLWQQRLSTLQGAQAALDVERLRRDTARAERQALEDPLTGVGNRRALDAALAAGRLDDEPCSLLVVDLDAFKGVNDQHGHAVGDEVLRGVADALRSVARADDLVVRLGGDEFVVLARATDVAGAAHLAARLRDAIAGIAVDVPDGLVSLTASVGVSTTGATTGVRELLESADLDMYRGKRGRSGR</sequence>
<feature type="domain" description="GGDEF" evidence="1">
    <location>
        <begin position="388"/>
        <end position="514"/>
    </location>
</feature>